<dbReference type="InterPro" id="IPR000651">
    <property type="entry name" value="Ras-like_Gua-exchang_fac_N"/>
</dbReference>
<evidence type="ECO:0000313" key="5">
    <source>
        <dbReference type="EMBL" id="KAF4944582.1"/>
    </source>
</evidence>
<keyword evidence="6" id="KW-1185">Reference proteome</keyword>
<dbReference type="Gene3D" id="1.20.870.10">
    <property type="entry name" value="Son of sevenless (SoS) protein Chain: S domain 1"/>
    <property type="match status" value="1"/>
</dbReference>
<accession>A0A8H4WNK1</accession>
<dbReference type="Proteomes" id="UP000604273">
    <property type="component" value="Unassembled WGS sequence"/>
</dbReference>
<dbReference type="GO" id="GO:0005886">
    <property type="term" value="C:plasma membrane"/>
    <property type="evidence" value="ECO:0007669"/>
    <property type="project" value="TreeGrafter"/>
</dbReference>
<dbReference type="InterPro" id="IPR036964">
    <property type="entry name" value="RASGEF_cat_dom_sf"/>
</dbReference>
<reference evidence="5" key="2">
    <citation type="submission" date="2020-05" db="EMBL/GenBank/DDBJ databases">
        <authorList>
            <person name="Kim H.-S."/>
            <person name="Proctor R.H."/>
            <person name="Brown D.W."/>
        </authorList>
    </citation>
    <scope>NUCLEOTIDE SEQUENCE</scope>
    <source>
        <strain evidence="5">NRRL 45417</strain>
    </source>
</reference>
<comment type="caution">
    <text evidence="5">The sequence shown here is derived from an EMBL/GenBank/DDBJ whole genome shotgun (WGS) entry which is preliminary data.</text>
</comment>
<evidence type="ECO:0000256" key="1">
    <source>
        <dbReference type="ARBA" id="ARBA00022658"/>
    </source>
</evidence>
<dbReference type="PANTHER" id="PTHR23113">
    <property type="entry name" value="GUANINE NUCLEOTIDE EXCHANGE FACTOR"/>
    <property type="match status" value="1"/>
</dbReference>
<dbReference type="InterPro" id="IPR023578">
    <property type="entry name" value="Ras_GEF_dom_sf"/>
</dbReference>
<dbReference type="EMBL" id="JABFAI010000424">
    <property type="protein sequence ID" value="KAF4944582.1"/>
    <property type="molecule type" value="Genomic_DNA"/>
</dbReference>
<protein>
    <recommendedName>
        <fullName evidence="7">N-terminal Ras-GEF domain-containing protein</fullName>
    </recommendedName>
</protein>
<reference evidence="5" key="1">
    <citation type="journal article" date="2020" name="BMC Genomics">
        <title>Correction to: Identification and distribution of gene clusters required for synthesis of sphingolipid metabolism inhibitors in diverse species of the filamentous fungus Fusarium.</title>
        <authorList>
            <person name="Kim H.S."/>
            <person name="Lohmar J.M."/>
            <person name="Busman M."/>
            <person name="Brown D.W."/>
            <person name="Naumann T.A."/>
            <person name="Divon H.H."/>
            <person name="Lysoe E."/>
            <person name="Uhlig S."/>
            <person name="Proctor R.H."/>
        </authorList>
    </citation>
    <scope>NUCLEOTIDE SEQUENCE</scope>
    <source>
        <strain evidence="5">NRRL 45417</strain>
    </source>
</reference>
<dbReference type="PANTHER" id="PTHR23113:SF368">
    <property type="entry name" value="CELL DIVISION CONTROL PROTEIN 25"/>
    <property type="match status" value="1"/>
</dbReference>
<dbReference type="Pfam" id="PF00618">
    <property type="entry name" value="RasGEF_N"/>
    <property type="match status" value="1"/>
</dbReference>
<dbReference type="InterPro" id="IPR001895">
    <property type="entry name" value="RASGEF_cat_dom"/>
</dbReference>
<evidence type="ECO:0000259" key="4">
    <source>
        <dbReference type="PROSITE" id="PS50212"/>
    </source>
</evidence>
<dbReference type="GO" id="GO:0007265">
    <property type="term" value="P:Ras protein signal transduction"/>
    <property type="evidence" value="ECO:0007669"/>
    <property type="project" value="TreeGrafter"/>
</dbReference>
<feature type="non-terminal residue" evidence="5">
    <location>
        <position position="1"/>
    </location>
</feature>
<dbReference type="PROSITE" id="PS50212">
    <property type="entry name" value="RASGEF_NTER"/>
    <property type="match status" value="1"/>
</dbReference>
<evidence type="ECO:0000256" key="2">
    <source>
        <dbReference type="PROSITE-ProRule" id="PRU00168"/>
    </source>
</evidence>
<dbReference type="InterPro" id="IPR008937">
    <property type="entry name" value="Ras-like_GEF"/>
</dbReference>
<dbReference type="AlphaFoldDB" id="A0A8H4WNK1"/>
<keyword evidence="1 2" id="KW-0344">Guanine-nucleotide releasing factor</keyword>
<evidence type="ECO:0000259" key="3">
    <source>
        <dbReference type="PROSITE" id="PS50009"/>
    </source>
</evidence>
<sequence>MIRGENTLQNIMTQLRSSIMIPDADTHPPQLDRNMLLPSPEIMQKCQPIIDRDNTLHSYQPLKLSNPSEPPADQACHSVNIVSSVLRDPVFVPDPSLIARAEITSCSLSTLVKCLTDCQPKSYREQFVSAFFATSELFCTPKEILTALIKCFDEAMHSRASTREKIHLGVCYALRVWLESNWNPTTDQRILISLKTFIRHRIHAALPMYSEFLQLLIRGLSKLPANNIKDPLLPTVEENNPCQHGSIVSTMMANHFFEGRHHHLRILDLCHKHLASQITSKQFSVFSSIQKRELLAERWMLNKNRDAPNVAAMMQLTNEISYWVKESILTDLNIKTRSLVIEKWILVAQHLFQLSNFDGLVAVTSGLD</sequence>
<gene>
    <name evidence="5" type="ORF">FGADI_12586</name>
</gene>
<dbReference type="Pfam" id="PF00617">
    <property type="entry name" value="RasGEF"/>
    <property type="match status" value="1"/>
</dbReference>
<proteinExistence type="predicted"/>
<dbReference type="CDD" id="cd06224">
    <property type="entry name" value="REM"/>
    <property type="match status" value="1"/>
</dbReference>
<feature type="domain" description="Ras-GEF" evidence="3">
    <location>
        <begin position="270"/>
        <end position="368"/>
    </location>
</feature>
<feature type="domain" description="N-terminal Ras-GEF" evidence="4">
    <location>
        <begin position="99"/>
        <end position="221"/>
    </location>
</feature>
<evidence type="ECO:0000313" key="6">
    <source>
        <dbReference type="Proteomes" id="UP000604273"/>
    </source>
</evidence>
<dbReference type="OrthoDB" id="546434at2759"/>
<name>A0A8H4WNK1_9HYPO</name>
<organism evidence="5 6">
    <name type="scientific">Fusarium gaditjirri</name>
    <dbReference type="NCBI Taxonomy" id="282569"/>
    <lineage>
        <taxon>Eukaryota</taxon>
        <taxon>Fungi</taxon>
        <taxon>Dikarya</taxon>
        <taxon>Ascomycota</taxon>
        <taxon>Pezizomycotina</taxon>
        <taxon>Sordariomycetes</taxon>
        <taxon>Hypocreomycetidae</taxon>
        <taxon>Hypocreales</taxon>
        <taxon>Nectriaceae</taxon>
        <taxon>Fusarium</taxon>
        <taxon>Fusarium nisikadoi species complex</taxon>
    </lineage>
</organism>
<dbReference type="SUPFAM" id="SSF48366">
    <property type="entry name" value="Ras GEF"/>
    <property type="match status" value="1"/>
</dbReference>
<dbReference type="PROSITE" id="PS50009">
    <property type="entry name" value="RASGEF_CAT"/>
    <property type="match status" value="1"/>
</dbReference>
<evidence type="ECO:0008006" key="7">
    <source>
        <dbReference type="Google" id="ProtNLM"/>
    </source>
</evidence>
<dbReference type="GO" id="GO:0005085">
    <property type="term" value="F:guanyl-nucleotide exchange factor activity"/>
    <property type="evidence" value="ECO:0007669"/>
    <property type="project" value="UniProtKB-KW"/>
</dbReference>
<dbReference type="Gene3D" id="1.10.840.10">
    <property type="entry name" value="Ras guanine-nucleotide exchange factors catalytic domain"/>
    <property type="match status" value="1"/>
</dbReference>